<dbReference type="Proteomes" id="UP001194746">
    <property type="component" value="Unassembled WGS sequence"/>
</dbReference>
<dbReference type="EMBL" id="VCAU01000011">
    <property type="protein sequence ID" value="KAF9892603.1"/>
    <property type="molecule type" value="Genomic_DNA"/>
</dbReference>
<dbReference type="SUPFAM" id="SSF51735">
    <property type="entry name" value="NAD(P)-binding Rossmann-fold domains"/>
    <property type="match status" value="1"/>
</dbReference>
<keyword evidence="1" id="KW-0560">Oxidoreductase</keyword>
<proteinExistence type="predicted"/>
<comment type="caution">
    <text evidence="2">The sequence shown here is derived from an EMBL/GenBank/DDBJ whole genome shotgun (WGS) entry which is preliminary data.</text>
</comment>
<keyword evidence="3" id="KW-1185">Reference proteome</keyword>
<gene>
    <name evidence="2" type="ORF">FE257_001005</name>
</gene>
<dbReference type="AlphaFoldDB" id="A0AAD4GYG6"/>
<dbReference type="PRINTS" id="PR00081">
    <property type="entry name" value="GDHRDH"/>
</dbReference>
<reference evidence="2" key="2">
    <citation type="submission" date="2020-02" db="EMBL/GenBank/DDBJ databases">
        <authorList>
            <person name="Gilchrist C.L.M."/>
            <person name="Chooi Y.-H."/>
        </authorList>
    </citation>
    <scope>NUCLEOTIDE SEQUENCE</scope>
    <source>
        <strain evidence="2">MST-FP2251</strain>
    </source>
</reference>
<evidence type="ECO:0000313" key="3">
    <source>
        <dbReference type="Proteomes" id="UP001194746"/>
    </source>
</evidence>
<evidence type="ECO:0000313" key="2">
    <source>
        <dbReference type="EMBL" id="KAF9892603.1"/>
    </source>
</evidence>
<dbReference type="PANTHER" id="PTHR43157:SF67">
    <property type="entry name" value="DEHYDROGENASE_REDUCTASE FAMILY PROTEIN, PUTATIVE (AFU_ORTHOLOGUE AFUA_3G02580)-RELATED"/>
    <property type="match status" value="1"/>
</dbReference>
<sequence>MYGRFLYNQLFVTVPVPSTSFADQTVIITGANVGLGLEAARHITSLGAAKVILAVRNLAAGREAQQSIEASTGRSGVCEVWELDLASYASVLDFGRRAAELPRLDAVVENAALATQKYERAEGHERTITVNVISTVLLGLLLLPKLRETTQKHHPGQKPRLSVVVSEVHAWTPFPEQRSDRIFEALDDEAHARMHERYPTSKLVVILALREMVRQLRDDAVVINMINPGFCHSQLTREVSGIGIKAFKMALARSTEEGSRTLVAGAAAGPESHGQYMDCGVADSAGFSSFVRSDDGKKVQEHIWRELSEILEEIQPGVTSNL</sequence>
<dbReference type="PANTHER" id="PTHR43157">
    <property type="entry name" value="PHOSPHATIDYLINOSITOL-GLYCAN BIOSYNTHESIS CLASS F PROTEIN-RELATED"/>
    <property type="match status" value="1"/>
</dbReference>
<evidence type="ECO:0008006" key="4">
    <source>
        <dbReference type="Google" id="ProtNLM"/>
    </source>
</evidence>
<protein>
    <recommendedName>
        <fullName evidence="4">Short-chain dehydrogenase/reductase family protein</fullName>
    </recommendedName>
</protein>
<dbReference type="Pfam" id="PF00106">
    <property type="entry name" value="adh_short"/>
    <property type="match status" value="1"/>
</dbReference>
<dbReference type="InterPro" id="IPR036291">
    <property type="entry name" value="NAD(P)-bd_dom_sf"/>
</dbReference>
<dbReference type="GO" id="GO:0016491">
    <property type="term" value="F:oxidoreductase activity"/>
    <property type="evidence" value="ECO:0007669"/>
    <property type="project" value="UniProtKB-KW"/>
</dbReference>
<name>A0AAD4GYG6_ASPNN</name>
<organism evidence="2 3">
    <name type="scientific">Aspergillus nanangensis</name>
    <dbReference type="NCBI Taxonomy" id="2582783"/>
    <lineage>
        <taxon>Eukaryota</taxon>
        <taxon>Fungi</taxon>
        <taxon>Dikarya</taxon>
        <taxon>Ascomycota</taxon>
        <taxon>Pezizomycotina</taxon>
        <taxon>Eurotiomycetes</taxon>
        <taxon>Eurotiomycetidae</taxon>
        <taxon>Eurotiales</taxon>
        <taxon>Aspergillaceae</taxon>
        <taxon>Aspergillus</taxon>
        <taxon>Aspergillus subgen. Circumdati</taxon>
    </lineage>
</organism>
<dbReference type="InterPro" id="IPR002347">
    <property type="entry name" value="SDR_fam"/>
</dbReference>
<dbReference type="Gene3D" id="3.40.50.720">
    <property type="entry name" value="NAD(P)-binding Rossmann-like Domain"/>
    <property type="match status" value="1"/>
</dbReference>
<accession>A0AAD4GYG6</accession>
<evidence type="ECO:0000256" key="1">
    <source>
        <dbReference type="ARBA" id="ARBA00023002"/>
    </source>
</evidence>
<reference evidence="2" key="1">
    <citation type="journal article" date="2019" name="Beilstein J. Org. Chem.">
        <title>Nanangenines: drimane sesquiterpenoids as the dominant metabolite cohort of a novel Australian fungus, Aspergillus nanangensis.</title>
        <authorList>
            <person name="Lacey H.J."/>
            <person name="Gilchrist C.L.M."/>
            <person name="Crombie A."/>
            <person name="Kalaitzis J.A."/>
            <person name="Vuong D."/>
            <person name="Rutledge P.J."/>
            <person name="Turner P."/>
            <person name="Pitt J.I."/>
            <person name="Lacey E."/>
            <person name="Chooi Y.H."/>
            <person name="Piggott A.M."/>
        </authorList>
    </citation>
    <scope>NUCLEOTIDE SEQUENCE</scope>
    <source>
        <strain evidence="2">MST-FP2251</strain>
    </source>
</reference>